<comment type="caution">
    <text evidence="1">The sequence shown here is derived from an EMBL/GenBank/DDBJ whole genome shotgun (WGS) entry which is preliminary data.</text>
</comment>
<dbReference type="Proteomes" id="UP001359485">
    <property type="component" value="Unassembled WGS sequence"/>
</dbReference>
<evidence type="ECO:0000313" key="1">
    <source>
        <dbReference type="EMBL" id="KAK6638101.1"/>
    </source>
</evidence>
<dbReference type="EMBL" id="JAWJWF010000002">
    <property type="protein sequence ID" value="KAK6638101.1"/>
    <property type="molecule type" value="Genomic_DNA"/>
</dbReference>
<keyword evidence="2" id="KW-1185">Reference proteome</keyword>
<name>A0ABR1B8K0_POLSC</name>
<organism evidence="1 2">
    <name type="scientific">Polyplax serrata</name>
    <name type="common">Common mouse louse</name>
    <dbReference type="NCBI Taxonomy" id="468196"/>
    <lineage>
        <taxon>Eukaryota</taxon>
        <taxon>Metazoa</taxon>
        <taxon>Ecdysozoa</taxon>
        <taxon>Arthropoda</taxon>
        <taxon>Hexapoda</taxon>
        <taxon>Insecta</taxon>
        <taxon>Pterygota</taxon>
        <taxon>Neoptera</taxon>
        <taxon>Paraneoptera</taxon>
        <taxon>Psocodea</taxon>
        <taxon>Troctomorpha</taxon>
        <taxon>Phthiraptera</taxon>
        <taxon>Anoplura</taxon>
        <taxon>Polyplacidae</taxon>
        <taxon>Polyplax</taxon>
    </lineage>
</organism>
<gene>
    <name evidence="1" type="ORF">RUM44_008526</name>
</gene>
<reference evidence="1 2" key="1">
    <citation type="submission" date="2023-09" db="EMBL/GenBank/DDBJ databases">
        <title>Genomes of two closely related lineages of the louse Polyplax serrata with different host specificities.</title>
        <authorList>
            <person name="Martinu J."/>
            <person name="Tarabai H."/>
            <person name="Stefka J."/>
            <person name="Hypsa V."/>
        </authorList>
    </citation>
    <scope>NUCLEOTIDE SEQUENCE [LARGE SCALE GENOMIC DNA]</scope>
    <source>
        <strain evidence="1">98ZLc_SE</strain>
    </source>
</reference>
<sequence>MRMLRYSTSYKRGIGHAPNPPTTGASRAVCVLPHRVDSKMASTTKTKSVPSRWHREKNQIKKDATLPILSVPFPERPFLNYFESSILSISPVFASDSAIKQIIVGKFLRLDWDESG</sequence>
<protein>
    <submittedName>
        <fullName evidence="1">Uncharacterized protein</fullName>
    </submittedName>
</protein>
<evidence type="ECO:0000313" key="2">
    <source>
        <dbReference type="Proteomes" id="UP001359485"/>
    </source>
</evidence>
<accession>A0ABR1B8K0</accession>
<proteinExistence type="predicted"/>